<dbReference type="AlphaFoldDB" id="A0A975H1D8"/>
<dbReference type="EMBL" id="CP071796">
    <property type="protein sequence ID" value="QTD43728.1"/>
    <property type="molecule type" value="Genomic_DNA"/>
</dbReference>
<reference evidence="3" key="1">
    <citation type="submission" date="2021-03" db="EMBL/GenBank/DDBJ databases">
        <title>Ottowia sp. 27C isolated from the cloaca of a Giant Asian pond turtle (Heosemys grandis).</title>
        <authorList>
            <person name="Spergser J."/>
            <person name="Busse H.-J."/>
        </authorList>
    </citation>
    <scope>NUCLEOTIDE SEQUENCE</scope>
    <source>
        <strain evidence="3">27C</strain>
    </source>
</reference>
<evidence type="ECO:0000313" key="4">
    <source>
        <dbReference type="Proteomes" id="UP000663903"/>
    </source>
</evidence>
<dbReference type="InterPro" id="IPR002931">
    <property type="entry name" value="Transglutaminase-like"/>
</dbReference>
<protein>
    <submittedName>
        <fullName evidence="3">Transglutaminase domain-containing protein</fullName>
    </submittedName>
</protein>
<dbReference type="Gene3D" id="3.10.620.30">
    <property type="match status" value="1"/>
</dbReference>
<dbReference type="Proteomes" id="UP000663903">
    <property type="component" value="Chromosome"/>
</dbReference>
<feature type="domain" description="Transglutaminase-like" evidence="2">
    <location>
        <begin position="82"/>
        <end position="158"/>
    </location>
</feature>
<evidence type="ECO:0000259" key="2">
    <source>
        <dbReference type="Pfam" id="PF01841"/>
    </source>
</evidence>
<organism evidence="3 4">
    <name type="scientific">Ottowia testudinis</name>
    <dbReference type="NCBI Taxonomy" id="2816950"/>
    <lineage>
        <taxon>Bacteria</taxon>
        <taxon>Pseudomonadati</taxon>
        <taxon>Pseudomonadota</taxon>
        <taxon>Betaproteobacteria</taxon>
        <taxon>Burkholderiales</taxon>
        <taxon>Comamonadaceae</taxon>
        <taxon>Ottowia</taxon>
    </lineage>
</organism>
<sequence>MEQRQSHAPPASRNPKRLGQETGGQGDSSQTRHPEAGQDHTDQARPEILTTIAGLQFTDPPAPDEAPTDADLAETTEVTLTPAIRAKAQELGHNPVAIHNWVRNTIDWQPTWGALQNADSVLASQRGNAHDIASLTVALLRASKIPARYQWGTIELPAPAVMNWVGGVTKPEAALNLLYQGGIAAGAPPAPGAWPASAWNTSGSTPTSTTPPAGEPWMAAQN</sequence>
<dbReference type="KEGG" id="otd:J1M35_11200"/>
<feature type="compositionally biased region" description="Basic and acidic residues" evidence="1">
    <location>
        <begin position="30"/>
        <end position="45"/>
    </location>
</feature>
<evidence type="ECO:0000313" key="3">
    <source>
        <dbReference type="EMBL" id="QTD43728.1"/>
    </source>
</evidence>
<dbReference type="InterPro" id="IPR038765">
    <property type="entry name" value="Papain-like_cys_pep_sf"/>
</dbReference>
<feature type="region of interest" description="Disordered" evidence="1">
    <location>
        <begin position="1"/>
        <end position="50"/>
    </location>
</feature>
<feature type="region of interest" description="Disordered" evidence="1">
    <location>
        <begin position="195"/>
        <end position="222"/>
    </location>
</feature>
<evidence type="ECO:0000256" key="1">
    <source>
        <dbReference type="SAM" id="MobiDB-lite"/>
    </source>
</evidence>
<proteinExistence type="predicted"/>
<gene>
    <name evidence="3" type="ORF">J1M35_11200</name>
</gene>
<dbReference type="SUPFAM" id="SSF54001">
    <property type="entry name" value="Cysteine proteinases"/>
    <property type="match status" value="1"/>
</dbReference>
<accession>A0A975H1D8</accession>
<name>A0A975H1D8_9BURK</name>
<keyword evidence="4" id="KW-1185">Reference proteome</keyword>
<dbReference type="Pfam" id="PF01841">
    <property type="entry name" value="Transglut_core"/>
    <property type="match status" value="1"/>
</dbReference>
<feature type="compositionally biased region" description="Low complexity" evidence="1">
    <location>
        <begin position="195"/>
        <end position="212"/>
    </location>
</feature>